<dbReference type="AlphaFoldDB" id="A0AB34DEW4"/>
<sequence>MDTGRTGNLGDHRVRLKAGRDEALFVFASPTTTALNGRDHLNWILRHMTTPSVTTRTGSQKAVIARRPSPWAYRIAWAWYFAPQFKGGLKLTASLAQSCLFGQPY</sequence>
<dbReference type="Proteomes" id="UP000435957">
    <property type="component" value="Unassembled WGS sequence"/>
</dbReference>
<organism evidence="1 2">
    <name type="scientific">Brucella lupini</name>
    <dbReference type="NCBI Taxonomy" id="255457"/>
    <lineage>
        <taxon>Bacteria</taxon>
        <taxon>Pseudomonadati</taxon>
        <taxon>Pseudomonadota</taxon>
        <taxon>Alphaproteobacteria</taxon>
        <taxon>Hyphomicrobiales</taxon>
        <taxon>Brucellaceae</taxon>
        <taxon>Brucella/Ochrobactrum group</taxon>
        <taxon>Brucella</taxon>
    </lineage>
</organism>
<reference evidence="1 2" key="1">
    <citation type="submission" date="2019-09" db="EMBL/GenBank/DDBJ databases">
        <title>Taxonomic organization of the family Brucellaceae based on a phylogenomic approach.</title>
        <authorList>
            <person name="Leclercq S."/>
            <person name="Cloeckaert A."/>
            <person name="Zygmunt M.S."/>
        </authorList>
    </citation>
    <scope>NUCLEOTIDE SEQUENCE [LARGE SCALE GENOMIC DNA]</scope>
    <source>
        <strain evidence="1 2">LUP23</strain>
    </source>
</reference>
<evidence type="ECO:0000313" key="1">
    <source>
        <dbReference type="EMBL" id="KAB2701673.1"/>
    </source>
</evidence>
<accession>A0AB34DEW4</accession>
<name>A0AB34DEW4_9HYPH</name>
<protein>
    <submittedName>
        <fullName evidence="1">Uncharacterized protein</fullName>
    </submittedName>
</protein>
<dbReference type="EMBL" id="WBWF01000022">
    <property type="protein sequence ID" value="KAB2701673.1"/>
    <property type="molecule type" value="Genomic_DNA"/>
</dbReference>
<keyword evidence="2" id="KW-1185">Reference proteome</keyword>
<evidence type="ECO:0000313" key="2">
    <source>
        <dbReference type="Proteomes" id="UP000435957"/>
    </source>
</evidence>
<proteinExistence type="predicted"/>
<gene>
    <name evidence="1" type="ORF">F9L03_21775</name>
</gene>
<comment type="caution">
    <text evidence="1">The sequence shown here is derived from an EMBL/GenBank/DDBJ whole genome shotgun (WGS) entry which is preliminary data.</text>
</comment>